<keyword evidence="7" id="KW-0119">Carbohydrate metabolism</keyword>
<keyword evidence="3" id="KW-0964">Secreted</keyword>
<dbReference type="PANTHER" id="PTHR33353:SF34">
    <property type="entry name" value="ENDO-BETA-1,4-GLUCANASE D"/>
    <property type="match status" value="1"/>
</dbReference>
<evidence type="ECO:0000256" key="5">
    <source>
        <dbReference type="ARBA" id="ARBA00023001"/>
    </source>
</evidence>
<keyword evidence="6" id="KW-1015">Disulfide bond</keyword>
<dbReference type="Proteomes" id="UP000028045">
    <property type="component" value="Unassembled WGS sequence"/>
</dbReference>
<feature type="chain" id="PRO_5001771449" description="lytic cellulose monooxygenase (C4-dehydrogenating)" evidence="12">
    <location>
        <begin position="21"/>
        <end position="237"/>
    </location>
</feature>
<comment type="cofactor">
    <cofactor evidence="1">
        <name>Cu(2+)</name>
        <dbReference type="ChEBI" id="CHEBI:29036"/>
    </cofactor>
</comment>
<dbReference type="AlphaFoldDB" id="A0A084AXY9"/>
<feature type="domain" description="Auxiliary Activity family 9 catalytic" evidence="13">
    <location>
        <begin position="21"/>
        <end position="225"/>
    </location>
</feature>
<keyword evidence="8" id="KW-0624">Polysaccharide degradation</keyword>
<keyword evidence="4 12" id="KW-0732">Signal</keyword>
<keyword evidence="5" id="KW-0136">Cellulose degradation</keyword>
<evidence type="ECO:0000256" key="3">
    <source>
        <dbReference type="ARBA" id="ARBA00022525"/>
    </source>
</evidence>
<name>A0A084AXY9_STACB</name>
<evidence type="ECO:0000256" key="11">
    <source>
        <dbReference type="ARBA" id="ARBA00047174"/>
    </source>
</evidence>
<evidence type="ECO:0000256" key="8">
    <source>
        <dbReference type="ARBA" id="ARBA00023326"/>
    </source>
</evidence>
<reference evidence="14 15" key="1">
    <citation type="journal article" date="2014" name="BMC Genomics">
        <title>Comparative genome sequencing reveals chemotype-specific gene clusters in the toxigenic black mold Stachybotrys.</title>
        <authorList>
            <person name="Semeiks J."/>
            <person name="Borek D."/>
            <person name="Otwinowski Z."/>
            <person name="Grishin N.V."/>
        </authorList>
    </citation>
    <scope>NUCLEOTIDE SEQUENCE [LARGE SCALE GENOMIC DNA]</scope>
    <source>
        <strain evidence="15">CBS 109288 / IBT 7711</strain>
    </source>
</reference>
<evidence type="ECO:0000256" key="7">
    <source>
        <dbReference type="ARBA" id="ARBA00023277"/>
    </source>
</evidence>
<dbReference type="EMBL" id="KL648458">
    <property type="protein sequence ID" value="KEY70168.1"/>
    <property type="molecule type" value="Genomic_DNA"/>
</dbReference>
<dbReference type="GO" id="GO:0030245">
    <property type="term" value="P:cellulose catabolic process"/>
    <property type="evidence" value="ECO:0007669"/>
    <property type="project" value="UniProtKB-KW"/>
</dbReference>
<comment type="subcellular location">
    <subcellularLocation>
        <location evidence="2">Secreted</location>
    </subcellularLocation>
</comment>
<comment type="similarity">
    <text evidence="9">Belongs to the polysaccharide monooxygenase AA9 family.</text>
</comment>
<protein>
    <recommendedName>
        <fullName evidence="11">lytic cellulose monooxygenase (C4-dehydrogenating)</fullName>
        <ecNumber evidence="11">1.14.99.56</ecNumber>
    </recommendedName>
</protein>
<dbReference type="EC" id="1.14.99.56" evidence="11"/>
<evidence type="ECO:0000256" key="2">
    <source>
        <dbReference type="ARBA" id="ARBA00004613"/>
    </source>
</evidence>
<proteinExistence type="inferred from homology"/>
<dbReference type="Gene3D" id="2.70.50.70">
    <property type="match status" value="1"/>
</dbReference>
<evidence type="ECO:0000256" key="9">
    <source>
        <dbReference type="ARBA" id="ARBA00044502"/>
    </source>
</evidence>
<keyword evidence="15" id="KW-1185">Reference proteome</keyword>
<evidence type="ECO:0000313" key="15">
    <source>
        <dbReference type="Proteomes" id="UP000028045"/>
    </source>
</evidence>
<evidence type="ECO:0000256" key="6">
    <source>
        <dbReference type="ARBA" id="ARBA00023157"/>
    </source>
</evidence>
<dbReference type="InterPro" id="IPR005103">
    <property type="entry name" value="AA9_LPMO"/>
</dbReference>
<evidence type="ECO:0000256" key="1">
    <source>
        <dbReference type="ARBA" id="ARBA00001973"/>
    </source>
</evidence>
<dbReference type="CDD" id="cd21175">
    <property type="entry name" value="LPMO_AA9"/>
    <property type="match status" value="1"/>
</dbReference>
<evidence type="ECO:0000256" key="12">
    <source>
        <dbReference type="SAM" id="SignalP"/>
    </source>
</evidence>
<dbReference type="OrthoDB" id="4849160at2759"/>
<organism evidence="14 15">
    <name type="scientific">Stachybotrys chartarum (strain CBS 109288 / IBT 7711)</name>
    <name type="common">Toxic black mold</name>
    <name type="synonym">Stilbospora chartarum</name>
    <dbReference type="NCBI Taxonomy" id="1280523"/>
    <lineage>
        <taxon>Eukaryota</taxon>
        <taxon>Fungi</taxon>
        <taxon>Dikarya</taxon>
        <taxon>Ascomycota</taxon>
        <taxon>Pezizomycotina</taxon>
        <taxon>Sordariomycetes</taxon>
        <taxon>Hypocreomycetidae</taxon>
        <taxon>Hypocreales</taxon>
        <taxon>Stachybotryaceae</taxon>
        <taxon>Stachybotrys</taxon>
    </lineage>
</organism>
<dbReference type="HOGENOM" id="CLU_031730_1_3_1"/>
<evidence type="ECO:0000259" key="13">
    <source>
        <dbReference type="Pfam" id="PF03443"/>
    </source>
</evidence>
<evidence type="ECO:0000256" key="10">
    <source>
        <dbReference type="ARBA" id="ARBA00045077"/>
    </source>
</evidence>
<sequence length="237" mass="24630">MSHSALTGTVLALMAASVKAHGHVQLVIADGVEYPGAVPYNWADDSVGWVAQNLDNGFVEPSAFSDPDIVCHRDATPPSNAAVVAAGGSVTLQWNTWPESHHGPVIDYLAAYSEGADKTSLSFAKIAETGLVSGSNPGVWGSDELMANGNSWTVEIPSDTAPGLYVLRHEIIALHSGSQPNGAQAYPQCINIEVTGGGSTVPSGEPATSFYTADDEGILFNIYGTFDSYPVPGPALS</sequence>
<dbReference type="PANTHER" id="PTHR33353">
    <property type="entry name" value="PUTATIVE (AFU_ORTHOLOGUE AFUA_1G12560)-RELATED"/>
    <property type="match status" value="1"/>
</dbReference>
<dbReference type="GO" id="GO:0005576">
    <property type="term" value="C:extracellular region"/>
    <property type="evidence" value="ECO:0007669"/>
    <property type="project" value="UniProtKB-SubCell"/>
</dbReference>
<evidence type="ECO:0000313" key="14">
    <source>
        <dbReference type="EMBL" id="KEY70168.1"/>
    </source>
</evidence>
<evidence type="ECO:0000256" key="4">
    <source>
        <dbReference type="ARBA" id="ARBA00022729"/>
    </source>
</evidence>
<feature type="signal peptide" evidence="12">
    <location>
        <begin position="1"/>
        <end position="20"/>
    </location>
</feature>
<dbReference type="InterPro" id="IPR049892">
    <property type="entry name" value="AA9"/>
</dbReference>
<gene>
    <name evidence="14" type="ORF">S7711_03390</name>
</gene>
<accession>A0A084AXY9</accession>
<dbReference type="Pfam" id="PF03443">
    <property type="entry name" value="AA9"/>
    <property type="match status" value="1"/>
</dbReference>
<comment type="catalytic activity">
    <reaction evidence="10">
        <text>[(1-&gt;4)-beta-D-glucosyl]n+m + reduced acceptor + O2 = 4-dehydro-beta-D-glucosyl-[(1-&gt;4)-beta-D-glucosyl]n-1 + [(1-&gt;4)-beta-D-glucosyl]m + acceptor + H2O.</text>
        <dbReference type="EC" id="1.14.99.56"/>
    </reaction>
</comment>